<sequence>MSTILRRLKATTPMSRITMPARCTTLRNICMRSNKARPILIISRLPSSSRPNADTQGSHTSKAEDSPYTPFSFAGLGATRAVKITILISIGIIGTAETVFWTKALWHYFSEPTDAQPEDGENVHH</sequence>
<dbReference type="AlphaFoldDB" id="A0AAN6E2X2"/>
<protein>
    <submittedName>
        <fullName evidence="2">Uncharacterized protein</fullName>
    </submittedName>
</protein>
<organism evidence="2 3">
    <name type="scientific">Exophiala viscosa</name>
    <dbReference type="NCBI Taxonomy" id="2486360"/>
    <lineage>
        <taxon>Eukaryota</taxon>
        <taxon>Fungi</taxon>
        <taxon>Dikarya</taxon>
        <taxon>Ascomycota</taxon>
        <taxon>Pezizomycotina</taxon>
        <taxon>Eurotiomycetes</taxon>
        <taxon>Chaetothyriomycetidae</taxon>
        <taxon>Chaetothyriales</taxon>
        <taxon>Herpotrichiellaceae</taxon>
        <taxon>Exophiala</taxon>
    </lineage>
</organism>
<proteinExistence type="predicted"/>
<evidence type="ECO:0000313" key="2">
    <source>
        <dbReference type="EMBL" id="KAI1616362.1"/>
    </source>
</evidence>
<dbReference type="EMBL" id="MU404351">
    <property type="protein sequence ID" value="KAI1616362.1"/>
    <property type="molecule type" value="Genomic_DNA"/>
</dbReference>
<comment type="caution">
    <text evidence="2">The sequence shown here is derived from an EMBL/GenBank/DDBJ whole genome shotgun (WGS) entry which is preliminary data.</text>
</comment>
<accession>A0AAN6E2X2</accession>
<evidence type="ECO:0000256" key="1">
    <source>
        <dbReference type="SAM" id="MobiDB-lite"/>
    </source>
</evidence>
<feature type="region of interest" description="Disordered" evidence="1">
    <location>
        <begin position="42"/>
        <end position="68"/>
    </location>
</feature>
<evidence type="ECO:0000313" key="3">
    <source>
        <dbReference type="Proteomes" id="UP001203852"/>
    </source>
</evidence>
<reference evidence="2" key="1">
    <citation type="journal article" date="2022" name="bioRxiv">
        <title>Deciphering the potential niche of two novel black yeast fungi from a biological soil crust based on their genomes, phenotypes, and melanin regulation.</title>
        <authorList>
            <consortium name="DOE Joint Genome Institute"/>
            <person name="Carr E.C."/>
            <person name="Barton Q."/>
            <person name="Grambo S."/>
            <person name="Sullivan M."/>
            <person name="Renfro C.M."/>
            <person name="Kuo A."/>
            <person name="Pangilinan J."/>
            <person name="Lipzen A."/>
            <person name="Keymanesh K."/>
            <person name="Savage E."/>
            <person name="Barry K."/>
            <person name="Grigoriev I.V."/>
            <person name="Riekhof W.R."/>
            <person name="Harris S.S."/>
        </authorList>
    </citation>
    <scope>NUCLEOTIDE SEQUENCE</scope>
    <source>
        <strain evidence="2">JF 03-4F</strain>
    </source>
</reference>
<feature type="compositionally biased region" description="Low complexity" evidence="1">
    <location>
        <begin position="42"/>
        <end position="51"/>
    </location>
</feature>
<gene>
    <name evidence="2" type="ORF">EDD36DRAFT_133430</name>
</gene>
<name>A0AAN6E2X2_9EURO</name>
<dbReference type="Proteomes" id="UP001203852">
    <property type="component" value="Unassembled WGS sequence"/>
</dbReference>
<keyword evidence="3" id="KW-1185">Reference proteome</keyword>